<evidence type="ECO:0000313" key="3">
    <source>
        <dbReference type="Proteomes" id="UP000295181"/>
    </source>
</evidence>
<dbReference type="InterPro" id="IPR010982">
    <property type="entry name" value="Lambda_DNA-bd_dom_sf"/>
</dbReference>
<dbReference type="CDD" id="cd00093">
    <property type="entry name" value="HTH_XRE"/>
    <property type="match status" value="1"/>
</dbReference>
<dbReference type="SUPFAM" id="SSF47413">
    <property type="entry name" value="lambda repressor-like DNA-binding domains"/>
    <property type="match status" value="1"/>
</dbReference>
<dbReference type="EMBL" id="PUFP01000035">
    <property type="protein sequence ID" value="TDG78657.1"/>
    <property type="molecule type" value="Genomic_DNA"/>
</dbReference>
<dbReference type="InterPro" id="IPR001387">
    <property type="entry name" value="Cro/C1-type_HTH"/>
</dbReference>
<dbReference type="GO" id="GO:0003677">
    <property type="term" value="F:DNA binding"/>
    <property type="evidence" value="ECO:0007669"/>
    <property type="project" value="InterPro"/>
</dbReference>
<sequence length="81" mass="9142">MTLSKLRAARLKANITMEEMGNQLNISRPAYWKIEHGKTKLSFANAVKISQILKMDVNSLFLNSELTKPEHNGKKDGEAIK</sequence>
<evidence type="ECO:0000313" key="2">
    <source>
        <dbReference type="EMBL" id="TDG78657.1"/>
    </source>
</evidence>
<dbReference type="AlphaFoldDB" id="A0A4R5NPZ5"/>
<dbReference type="SMART" id="SM00530">
    <property type="entry name" value="HTH_XRE"/>
    <property type="match status" value="1"/>
</dbReference>
<feature type="domain" description="HTH cro/C1-type" evidence="1">
    <location>
        <begin position="6"/>
        <end position="60"/>
    </location>
</feature>
<organism evidence="2 3">
    <name type="scientific">Lentilactobacillus buchneri DSM 20057</name>
    <dbReference type="NCBI Taxonomy" id="1423728"/>
    <lineage>
        <taxon>Bacteria</taxon>
        <taxon>Bacillati</taxon>
        <taxon>Bacillota</taxon>
        <taxon>Bacilli</taxon>
        <taxon>Lactobacillales</taxon>
        <taxon>Lactobacillaceae</taxon>
        <taxon>Lentilactobacillus</taxon>
    </lineage>
</organism>
<dbReference type="Pfam" id="PF01381">
    <property type="entry name" value="HTH_3"/>
    <property type="match status" value="1"/>
</dbReference>
<proteinExistence type="predicted"/>
<dbReference type="Proteomes" id="UP000295181">
    <property type="component" value="Unassembled WGS sequence"/>
</dbReference>
<dbReference type="RefSeq" id="WP_056939107.1">
    <property type="nucleotide sequence ID" value="NZ_AZDM01000024.1"/>
</dbReference>
<gene>
    <name evidence="2" type="ORF">C5L32_000458</name>
</gene>
<name>A0A4R5NPZ5_LENBU</name>
<dbReference type="GeneID" id="72459897"/>
<reference evidence="2 3" key="1">
    <citation type="journal article" date="2019" name="Appl. Microbiol. Biotechnol.">
        <title>Uncovering carbohydrate metabolism through a genotype-phenotype association study of 56 lactic acid bacteria genomes.</title>
        <authorList>
            <person name="Buron-Moles G."/>
            <person name="Chailyan A."/>
            <person name="Dolejs I."/>
            <person name="Forster J."/>
            <person name="Miks M.H."/>
        </authorList>
    </citation>
    <scope>NUCLEOTIDE SEQUENCE [LARGE SCALE GENOMIC DNA]</scope>
    <source>
        <strain evidence="2 3">ATCC 4005</strain>
    </source>
</reference>
<accession>A0A4R5NPZ5</accession>
<evidence type="ECO:0000259" key="1">
    <source>
        <dbReference type="PROSITE" id="PS50943"/>
    </source>
</evidence>
<protein>
    <recommendedName>
        <fullName evidence="1">HTH cro/C1-type domain-containing protein</fullName>
    </recommendedName>
</protein>
<dbReference type="Gene3D" id="1.10.260.40">
    <property type="entry name" value="lambda repressor-like DNA-binding domains"/>
    <property type="match status" value="1"/>
</dbReference>
<comment type="caution">
    <text evidence="2">The sequence shown here is derived from an EMBL/GenBank/DDBJ whole genome shotgun (WGS) entry which is preliminary data.</text>
</comment>
<dbReference type="PROSITE" id="PS50943">
    <property type="entry name" value="HTH_CROC1"/>
    <property type="match status" value="1"/>
</dbReference>